<dbReference type="EMBL" id="JBGOGF010000002">
    <property type="protein sequence ID" value="MFA1770656.1"/>
    <property type="molecule type" value="Genomic_DNA"/>
</dbReference>
<proteinExistence type="predicted"/>
<reference evidence="2 3" key="1">
    <citation type="submission" date="2024-08" db="EMBL/GenBank/DDBJ databases">
        <authorList>
            <person name="Wei W."/>
        </authorList>
    </citation>
    <scope>NUCLEOTIDE SEQUENCE [LARGE SCALE GENOMIC DNA]</scope>
    <source>
        <strain evidence="2 3">XU2</strain>
    </source>
</reference>
<evidence type="ECO:0000313" key="3">
    <source>
        <dbReference type="Proteomes" id="UP001570846"/>
    </source>
</evidence>
<protein>
    <recommendedName>
        <fullName evidence="4">Porin family protein</fullName>
    </recommendedName>
</protein>
<dbReference type="RefSeq" id="WP_225840773.1">
    <property type="nucleotide sequence ID" value="NZ_BMMG01000003.1"/>
</dbReference>
<keyword evidence="3" id="KW-1185">Reference proteome</keyword>
<feature type="chain" id="PRO_5045494156" description="Porin family protein" evidence="1">
    <location>
        <begin position="21"/>
        <end position="193"/>
    </location>
</feature>
<evidence type="ECO:0008006" key="4">
    <source>
        <dbReference type="Google" id="ProtNLM"/>
    </source>
</evidence>
<keyword evidence="1" id="KW-0732">Signal</keyword>
<sequence>MKKLLLTSLIALSGFTYSFAQTTESPAKPFKFLVTGALESGGDKVGEVMFTNGDTQAIKAGNGVTLSVGAQYQIPQAEKFLLRGTVGFKYVTTAADNAHIRLTRFPLQLTGNFMATEKLRFGAGVVTHQGISLNTDGLGENEQFESGAGAVFEIAYSAVGLSYTVLNYQHKNKHTVSANAIGITFSLTFPKNK</sequence>
<evidence type="ECO:0000313" key="2">
    <source>
        <dbReference type="EMBL" id="MFA1770656.1"/>
    </source>
</evidence>
<evidence type="ECO:0000256" key="1">
    <source>
        <dbReference type="SAM" id="SignalP"/>
    </source>
</evidence>
<gene>
    <name evidence="2" type="ORF">ACD591_05085</name>
</gene>
<comment type="caution">
    <text evidence="2">The sequence shown here is derived from an EMBL/GenBank/DDBJ whole genome shotgun (WGS) entry which is preliminary data.</text>
</comment>
<organism evidence="2 3">
    <name type="scientific">Rufibacter glacialis</name>
    <dbReference type="NCBI Taxonomy" id="1259555"/>
    <lineage>
        <taxon>Bacteria</taxon>
        <taxon>Pseudomonadati</taxon>
        <taxon>Bacteroidota</taxon>
        <taxon>Cytophagia</taxon>
        <taxon>Cytophagales</taxon>
        <taxon>Hymenobacteraceae</taxon>
        <taxon>Rufibacter</taxon>
    </lineage>
</organism>
<dbReference type="Proteomes" id="UP001570846">
    <property type="component" value="Unassembled WGS sequence"/>
</dbReference>
<name>A0ABV4RC39_9BACT</name>
<feature type="signal peptide" evidence="1">
    <location>
        <begin position="1"/>
        <end position="20"/>
    </location>
</feature>
<accession>A0ABV4RC39</accession>